<feature type="transmembrane region" description="Helical" evidence="1">
    <location>
        <begin position="300"/>
        <end position="319"/>
    </location>
</feature>
<feature type="transmembrane region" description="Helical" evidence="1">
    <location>
        <begin position="269"/>
        <end position="288"/>
    </location>
</feature>
<feature type="transmembrane region" description="Helical" evidence="1">
    <location>
        <begin position="244"/>
        <end position="262"/>
    </location>
</feature>
<feature type="transmembrane region" description="Helical" evidence="1">
    <location>
        <begin position="46"/>
        <end position="63"/>
    </location>
</feature>
<feature type="transmembrane region" description="Helical" evidence="1">
    <location>
        <begin position="123"/>
        <end position="146"/>
    </location>
</feature>
<dbReference type="AlphaFoldDB" id="E1YEE7"/>
<feature type="transmembrane region" description="Helical" evidence="1">
    <location>
        <begin position="216"/>
        <end position="232"/>
    </location>
</feature>
<dbReference type="InterPro" id="IPR002656">
    <property type="entry name" value="Acyl_transf_3_dom"/>
</dbReference>
<accession>E1YEE7</accession>
<dbReference type="EMBL" id="FR695870">
    <property type="protein sequence ID" value="CBX28906.1"/>
    <property type="molecule type" value="Genomic_DNA"/>
</dbReference>
<protein>
    <recommendedName>
        <fullName evidence="2">Acyltransferase 3 domain-containing protein</fullName>
    </recommendedName>
</protein>
<dbReference type="Pfam" id="PF01757">
    <property type="entry name" value="Acyl_transf_3"/>
    <property type="match status" value="1"/>
</dbReference>
<feature type="transmembrane region" description="Helical" evidence="1">
    <location>
        <begin position="158"/>
        <end position="177"/>
    </location>
</feature>
<reference evidence="3" key="1">
    <citation type="journal article" date="2011" name="Environ. Microbiol.">
        <title>Genomic insights into the metabolic potential of the polycyclic aromatic hydrocarbon degrading sulfate-reducing Deltaproteobacterium N47.</title>
        <authorList>
            <person name="Bergmann F."/>
            <person name="Selesi D."/>
            <person name="Weinmaier T."/>
            <person name="Tischler P."/>
            <person name="Rattei T."/>
            <person name="Meckenstock R.U."/>
        </authorList>
    </citation>
    <scope>NUCLEOTIDE SEQUENCE</scope>
</reference>
<dbReference type="GO" id="GO:0016747">
    <property type="term" value="F:acyltransferase activity, transferring groups other than amino-acyl groups"/>
    <property type="evidence" value="ECO:0007669"/>
    <property type="project" value="InterPro"/>
</dbReference>
<evidence type="ECO:0000259" key="2">
    <source>
        <dbReference type="Pfam" id="PF01757"/>
    </source>
</evidence>
<sequence>MTCKKTGYDFFDIPTTTSLRGVAVLFLLFGHLSIMCLQHQMFFNIGGYWAVIIFLFISGYGLYQSYQLTNAKAGFWKTRILKLYIPLWITLALFIILDDVLINLHHPLLEIILNFLGFHLNGILVRVNAVAWFVEYVMVLYFIFWIVSKLPFSEELKLIVLFCLCFSVYAIIRLTPIRNYHSIWLQYTIVFPTGVLFGKYRSVIRTFLPSKTRNRLFLIVPIFISIVVFYGWNEIVPIRSSDVFRPIALILPLVLVSALIEMVNYQSAFLLFLGSYSYEIYLLHAPFMVKYDFFLYRKPLFAYFFAYLFGLIILSYILAKVSNMVNDGLSMLQSKKHNKAILVPR</sequence>
<name>E1YEE7_9BACT</name>
<feature type="transmembrane region" description="Helical" evidence="1">
    <location>
        <begin position="183"/>
        <end position="204"/>
    </location>
</feature>
<proteinExistence type="predicted"/>
<feature type="transmembrane region" description="Helical" evidence="1">
    <location>
        <begin position="83"/>
        <end position="103"/>
    </location>
</feature>
<feature type="domain" description="Acyltransferase 3" evidence="2">
    <location>
        <begin position="19"/>
        <end position="319"/>
    </location>
</feature>
<evidence type="ECO:0000313" key="3">
    <source>
        <dbReference type="EMBL" id="CBX28906.1"/>
    </source>
</evidence>
<keyword evidence="1" id="KW-1133">Transmembrane helix</keyword>
<gene>
    <name evidence="3" type="ORF">N47_B20520</name>
</gene>
<organism evidence="3">
    <name type="scientific">uncultured Desulfobacterium sp</name>
    <dbReference type="NCBI Taxonomy" id="201089"/>
    <lineage>
        <taxon>Bacteria</taxon>
        <taxon>Pseudomonadati</taxon>
        <taxon>Thermodesulfobacteriota</taxon>
        <taxon>Desulfobacteria</taxon>
        <taxon>Desulfobacterales</taxon>
        <taxon>Desulfobacteriaceae</taxon>
        <taxon>Desulfobacterium</taxon>
        <taxon>environmental samples</taxon>
    </lineage>
</organism>
<keyword evidence="1" id="KW-0472">Membrane</keyword>
<evidence type="ECO:0000256" key="1">
    <source>
        <dbReference type="SAM" id="Phobius"/>
    </source>
</evidence>
<keyword evidence="1" id="KW-0812">Transmembrane</keyword>
<feature type="transmembrane region" description="Helical" evidence="1">
    <location>
        <begin position="21"/>
        <end position="40"/>
    </location>
</feature>